<dbReference type="InterPro" id="IPR036291">
    <property type="entry name" value="NAD(P)-bd_dom_sf"/>
</dbReference>
<dbReference type="EMBL" id="JAXCEH010000065">
    <property type="protein sequence ID" value="MFA1559445.1"/>
    <property type="molecule type" value="Genomic_DNA"/>
</dbReference>
<dbReference type="InterPro" id="IPR050091">
    <property type="entry name" value="PKS_NRPS_Biosynth_Enz"/>
</dbReference>
<dbReference type="SMART" id="SM00826">
    <property type="entry name" value="PKS_DH"/>
    <property type="match status" value="1"/>
</dbReference>
<dbReference type="Pfam" id="PF08659">
    <property type="entry name" value="KR"/>
    <property type="match status" value="1"/>
</dbReference>
<dbReference type="PROSITE" id="PS01162">
    <property type="entry name" value="QOR_ZETA_CRYSTAL"/>
    <property type="match status" value="1"/>
</dbReference>
<dbReference type="SMART" id="SM00829">
    <property type="entry name" value="PKS_ER"/>
    <property type="match status" value="1"/>
</dbReference>
<evidence type="ECO:0000313" key="5">
    <source>
        <dbReference type="EMBL" id="MFA1559445.1"/>
    </source>
</evidence>
<dbReference type="InterPro" id="IPR055123">
    <property type="entry name" value="SpnB-like_Rossmann"/>
</dbReference>
<dbReference type="PANTHER" id="PTHR43775">
    <property type="entry name" value="FATTY ACID SYNTHASE"/>
    <property type="match status" value="1"/>
</dbReference>
<accession>A0ABV4R967</accession>
<keyword evidence="6" id="KW-1185">Reference proteome</keyword>
<dbReference type="Pfam" id="PF22953">
    <property type="entry name" value="SpnB_Rossmann"/>
    <property type="match status" value="1"/>
</dbReference>
<keyword evidence="1" id="KW-0808">Transferase</keyword>
<dbReference type="Pfam" id="PF08240">
    <property type="entry name" value="ADH_N"/>
    <property type="match status" value="1"/>
</dbReference>
<feature type="region of interest" description="Disordered" evidence="3">
    <location>
        <begin position="516"/>
        <end position="535"/>
    </location>
</feature>
<dbReference type="Gene3D" id="3.10.129.110">
    <property type="entry name" value="Polyketide synthase dehydratase"/>
    <property type="match status" value="1"/>
</dbReference>
<dbReference type="InterPro" id="IPR049551">
    <property type="entry name" value="PKS_DH_C"/>
</dbReference>
<dbReference type="Pfam" id="PF21089">
    <property type="entry name" value="PKS_DH_N"/>
    <property type="match status" value="1"/>
</dbReference>
<dbReference type="Pfam" id="PF13602">
    <property type="entry name" value="ADH_zinc_N_2"/>
    <property type="match status" value="1"/>
</dbReference>
<feature type="region of interest" description="N-terminal hotdog fold" evidence="2">
    <location>
        <begin position="37"/>
        <end position="162"/>
    </location>
</feature>
<dbReference type="CDD" id="cd05195">
    <property type="entry name" value="enoyl_red"/>
    <property type="match status" value="1"/>
</dbReference>
<dbReference type="InterPro" id="IPR013154">
    <property type="entry name" value="ADH-like_N"/>
</dbReference>
<feature type="active site" description="Proton donor; for dehydratase activity" evidence="2">
    <location>
        <position position="235"/>
    </location>
</feature>
<dbReference type="InterPro" id="IPR049900">
    <property type="entry name" value="PKS_mFAS_DH"/>
</dbReference>
<protein>
    <submittedName>
        <fullName evidence="5">Polyketide synthase dehydratase domain-containing protein</fullName>
    </submittedName>
</protein>
<organism evidence="5 6">
    <name type="scientific">Actinomadura chokoriensis</name>
    <dbReference type="NCBI Taxonomy" id="454156"/>
    <lineage>
        <taxon>Bacteria</taxon>
        <taxon>Bacillati</taxon>
        <taxon>Actinomycetota</taxon>
        <taxon>Actinomycetes</taxon>
        <taxon>Streptosporangiales</taxon>
        <taxon>Thermomonosporaceae</taxon>
        <taxon>Actinomadura</taxon>
    </lineage>
</organism>
<dbReference type="InterPro" id="IPR013968">
    <property type="entry name" value="PKS_KR"/>
</dbReference>
<evidence type="ECO:0000256" key="1">
    <source>
        <dbReference type="ARBA" id="ARBA00022679"/>
    </source>
</evidence>
<dbReference type="Pfam" id="PF14765">
    <property type="entry name" value="PS-DH"/>
    <property type="match status" value="1"/>
</dbReference>
<dbReference type="InterPro" id="IPR011032">
    <property type="entry name" value="GroES-like_sf"/>
</dbReference>
<dbReference type="InterPro" id="IPR042104">
    <property type="entry name" value="PKS_dehydratase_sf"/>
</dbReference>
<evidence type="ECO:0000313" key="6">
    <source>
        <dbReference type="Proteomes" id="UP001569904"/>
    </source>
</evidence>
<dbReference type="Gene3D" id="3.40.50.720">
    <property type="entry name" value="NAD(P)-binding Rossmann-like Domain"/>
    <property type="match status" value="1"/>
</dbReference>
<proteinExistence type="predicted"/>
<dbReference type="InterPro" id="IPR049552">
    <property type="entry name" value="PKS_DH_N"/>
</dbReference>
<comment type="caution">
    <text evidence="5">The sequence shown here is derived from an EMBL/GenBank/DDBJ whole genome shotgun (WGS) entry which is preliminary data.</text>
</comment>
<name>A0ABV4R967_9ACTN</name>
<dbReference type="RefSeq" id="WP_371946463.1">
    <property type="nucleotide sequence ID" value="NZ_JAXCEH010000065.1"/>
</dbReference>
<gene>
    <name evidence="5" type="ORF">SM436_37655</name>
</gene>
<dbReference type="PROSITE" id="PS52019">
    <property type="entry name" value="PKS_MFAS_DH"/>
    <property type="match status" value="1"/>
</dbReference>
<dbReference type="InterPro" id="IPR020843">
    <property type="entry name" value="ER"/>
</dbReference>
<dbReference type="InterPro" id="IPR002364">
    <property type="entry name" value="Quin_OxRdtase/zeta-crystal_CS"/>
</dbReference>
<feature type="compositionally biased region" description="Polar residues" evidence="3">
    <location>
        <begin position="520"/>
        <end position="532"/>
    </location>
</feature>
<sequence length="894" mass="94620">MQLPTYAFQRKRYWLETPAQGAGEDTAVGSGLNPADHPLLGAVVGLAEGDGWLLTGRLSLRSHPWLADHAVRGVVLVPGTAFVEVAVRAGDQVGCERVEELTLEAPLVLSERGGVQVQVVVGALDESGRRSVSVYSREEEAAEQEPWTRHAVGVLASRVSSEVFEMGVWPPEGAAAVGVEGFYDQLAAAGFEYGPAFQGLQRAWRRGDEVFGEVELPEELVAEAGRFGVHPALLDAALHGMGLGSLLRSPSPDSGDQNLLPFAWSGVTVHASGASRLRVRLARVGQDAVSVTVADATGGPVASVDSLVLRPVSAQQLQAAGSAAQESLFRVEWVTVGAAVAEVSAADRWAVLGGGELGSALAGVPGNRLQTYADLAMLREAVAAGEPVPQVVMMPLLEETERETSPEETPSRVRAVLSEALELMQSWLADDRFTASRLVIVTRGAVATGSQDRPVDLVHAPVWGLMRSAQSEHPGRFVLLDLDQPTPTLPTLATALTLDEPQLAIRQDTLEAPRLARAASSPQTLQPPTGETSWRLDVTSKGTLDNLAFVASPDVTRPLEPGQIRIALRAAGVNFRDVVLALGMVPGEEVMGSEGAGVVTEVGPGVTKLAPGDRVMGMMNAAFGPVTVTDHRLVVPMPQGWSFSQAASMPIAFLTAYYGLENLGGLQPGESVLVHAAAGGVGMAAVQLARHWGAEVFATASPAKWDAVRSLGLDDAHIASSRTLEFEKEFLNVTNGQGMDVVLNSLARDFVEASLRSLSRGGRFIEMGKTDIRDGETVAADHPGVKYQAFDLSEAGPERIQQMLTEIVNLFERGVLQSLPVRAWDVRHGKEALRFVSQARHIGKVVLTMPPSLDGCGTVLVTGGTGVLGGLVARHLVAEHGVRHVVLVSRRGPA</sequence>
<dbReference type="Proteomes" id="UP001569904">
    <property type="component" value="Unassembled WGS sequence"/>
</dbReference>
<dbReference type="SUPFAM" id="SSF51735">
    <property type="entry name" value="NAD(P)-binding Rossmann-fold domains"/>
    <property type="match status" value="3"/>
</dbReference>
<feature type="non-terminal residue" evidence="5">
    <location>
        <position position="894"/>
    </location>
</feature>
<evidence type="ECO:0000256" key="2">
    <source>
        <dbReference type="PROSITE-ProRule" id="PRU01363"/>
    </source>
</evidence>
<dbReference type="Gene3D" id="3.90.180.10">
    <property type="entry name" value="Medium-chain alcohol dehydrogenases, catalytic domain"/>
    <property type="match status" value="1"/>
</dbReference>
<feature type="domain" description="PKS/mFAS DH" evidence="4">
    <location>
        <begin position="37"/>
        <end position="318"/>
    </location>
</feature>
<evidence type="ECO:0000259" key="4">
    <source>
        <dbReference type="PROSITE" id="PS52019"/>
    </source>
</evidence>
<dbReference type="Gene3D" id="3.40.50.11460">
    <property type="match status" value="1"/>
</dbReference>
<evidence type="ECO:0000256" key="3">
    <source>
        <dbReference type="SAM" id="MobiDB-lite"/>
    </source>
</evidence>
<feature type="active site" description="Proton acceptor; for dehydratase activity" evidence="2">
    <location>
        <position position="69"/>
    </location>
</feature>
<dbReference type="SUPFAM" id="SSF50129">
    <property type="entry name" value="GroES-like"/>
    <property type="match status" value="1"/>
</dbReference>
<dbReference type="InterPro" id="IPR020807">
    <property type="entry name" value="PKS_DH"/>
</dbReference>
<dbReference type="PANTHER" id="PTHR43775:SF51">
    <property type="entry name" value="INACTIVE PHENOLPHTHIOCEROL SYNTHESIS POLYKETIDE SYNTHASE TYPE I PKS1-RELATED"/>
    <property type="match status" value="1"/>
</dbReference>
<reference evidence="5 6" key="1">
    <citation type="submission" date="2023-11" db="EMBL/GenBank/DDBJ databases">
        <title>Actinomadura monticuli sp. nov., isolated from volcanic ash.</title>
        <authorList>
            <person name="Lee S.D."/>
            <person name="Yang H."/>
            <person name="Kim I.S."/>
        </authorList>
    </citation>
    <scope>NUCLEOTIDE SEQUENCE [LARGE SCALE GENOMIC DNA]</scope>
    <source>
        <strain evidence="5 6">DSM 45346</strain>
    </source>
</reference>
<feature type="region of interest" description="C-terminal hotdog fold" evidence="2">
    <location>
        <begin position="174"/>
        <end position="318"/>
    </location>
</feature>